<gene>
    <name evidence="2" type="ORF">JQV55_10945</name>
</gene>
<feature type="signal peptide" evidence="1">
    <location>
        <begin position="1"/>
        <end position="24"/>
    </location>
</feature>
<dbReference type="RefSeq" id="WP_203242286.1">
    <property type="nucleotide sequence ID" value="NZ_JAFBRH010000002.1"/>
</dbReference>
<keyword evidence="3" id="KW-1185">Reference proteome</keyword>
<name>A0AAE2VYW8_9RHOB</name>
<dbReference type="EMBL" id="JAFBRM010000002">
    <property type="protein sequence ID" value="MBM1714083.1"/>
    <property type="molecule type" value="Genomic_DNA"/>
</dbReference>
<feature type="chain" id="PRO_5042016585" description="DUF2125 domain-containing protein" evidence="1">
    <location>
        <begin position="25"/>
        <end position="510"/>
    </location>
</feature>
<evidence type="ECO:0000313" key="3">
    <source>
        <dbReference type="Proteomes" id="UP000732193"/>
    </source>
</evidence>
<dbReference type="AlphaFoldDB" id="A0AAE2VYW8"/>
<evidence type="ECO:0000313" key="2">
    <source>
        <dbReference type="EMBL" id="MBM1714083.1"/>
    </source>
</evidence>
<evidence type="ECO:0000256" key="1">
    <source>
        <dbReference type="SAM" id="SignalP"/>
    </source>
</evidence>
<keyword evidence="1" id="KW-0732">Signal</keyword>
<reference evidence="2 3" key="1">
    <citation type="submission" date="2021-01" db="EMBL/GenBank/DDBJ databases">
        <title>Diatom-associated Roseobacters Show Island Model of Population Structure.</title>
        <authorList>
            <person name="Qu L."/>
            <person name="Feng X."/>
            <person name="Chen Y."/>
            <person name="Li L."/>
            <person name="Wang X."/>
            <person name="Hu Z."/>
            <person name="Wang H."/>
            <person name="Luo H."/>
        </authorList>
    </citation>
    <scope>NUCLEOTIDE SEQUENCE [LARGE SCALE GENOMIC DNA]</scope>
    <source>
        <strain evidence="2 3">TR60-84</strain>
    </source>
</reference>
<comment type="caution">
    <text evidence="2">The sequence shown here is derived from an EMBL/GenBank/DDBJ whole genome shotgun (WGS) entry which is preliminary data.</text>
</comment>
<proteinExistence type="predicted"/>
<organism evidence="2 3">
    <name type="scientific">Sulfitobacter geojensis</name>
    <dbReference type="NCBI Taxonomy" id="1342299"/>
    <lineage>
        <taxon>Bacteria</taxon>
        <taxon>Pseudomonadati</taxon>
        <taxon>Pseudomonadota</taxon>
        <taxon>Alphaproteobacteria</taxon>
        <taxon>Rhodobacterales</taxon>
        <taxon>Roseobacteraceae</taxon>
        <taxon>Sulfitobacter</taxon>
    </lineage>
</organism>
<protein>
    <recommendedName>
        <fullName evidence="4">DUF2125 domain-containing protein</fullName>
    </recommendedName>
</protein>
<evidence type="ECO:0008006" key="4">
    <source>
        <dbReference type="Google" id="ProtNLM"/>
    </source>
</evidence>
<accession>A0AAE2VYW8</accession>
<dbReference type="Proteomes" id="UP000732193">
    <property type="component" value="Unassembled WGS sequence"/>
</dbReference>
<sequence>MSRFTPIAFGLALPFSLVTQAAWADLTPQDVWGDWRSYMEGMGYEIAASEKAKGDDLTVSDITFSFALPDTDGALSMALGTIDFNQNRDGTVAIVLPDSVPFTMSGTDSAAGGEPFTMTMNFSQTGHAITASGTPDAMTYLYTAQSFAMDMTRMMVGDKELTAQDARINFAGTNLSSTTSMTIGDMRGYDQSGSIDDLSFDVFVKDSEKENAQGAIKGTMGGITFAGQGEIPLEIAQGADMAAMMAGGFDVTGNLGYSSGSSEFDIKDPENGNYVMNTSSAGGDFAFKMGADGLAYDVAQRDLAVAVTMEMMPFPFEIKMAETGFNLATPVSKSDDPQDFALGLTLSDFTMSDIIWGMFDPAATLPRDPATVVLDLTGKVKLLVDWMNPDAAAQLTGSPGEVKELNLAKLLVDAVGAKLEGTGDITFDGAAGGMVPTVGNPVGDVNIALAGGNALLDKLVAMGLLPQDQAMGARMMMGLFAVPGDAPDTLKSKIEFTPEGQIMANGQRLR</sequence>